<dbReference type="Pfam" id="PF01843">
    <property type="entry name" value="DIL"/>
    <property type="match status" value="1"/>
</dbReference>
<dbReference type="PROSITE" id="PS51844">
    <property type="entry name" value="SH3_LIKE"/>
    <property type="match status" value="1"/>
</dbReference>
<dbReference type="Gene3D" id="1.10.10.820">
    <property type="match status" value="1"/>
</dbReference>
<keyword evidence="6 11" id="KW-0175">Coiled coil</keyword>
<keyword evidence="7 10" id="KW-0518">Myosin</keyword>
<dbReference type="FunFam" id="1.20.58.530:FF:000002">
    <property type="entry name" value="Class V myosin"/>
    <property type="match status" value="1"/>
</dbReference>
<feature type="region of interest" description="Actin-binding" evidence="10">
    <location>
        <begin position="613"/>
        <end position="635"/>
    </location>
</feature>
<organism evidence="16 17">
    <name type="scientific">Erythroxylum novogranatense</name>
    <dbReference type="NCBI Taxonomy" id="1862640"/>
    <lineage>
        <taxon>Eukaryota</taxon>
        <taxon>Viridiplantae</taxon>
        <taxon>Streptophyta</taxon>
        <taxon>Embryophyta</taxon>
        <taxon>Tracheophyta</taxon>
        <taxon>Spermatophyta</taxon>
        <taxon>Magnoliopsida</taxon>
        <taxon>eudicotyledons</taxon>
        <taxon>Gunneridae</taxon>
        <taxon>Pentapetalae</taxon>
        <taxon>rosids</taxon>
        <taxon>fabids</taxon>
        <taxon>Malpighiales</taxon>
        <taxon>Erythroxylaceae</taxon>
        <taxon>Erythroxylum</taxon>
    </lineage>
</organism>
<dbReference type="InterPro" id="IPR002710">
    <property type="entry name" value="Dilute_dom"/>
</dbReference>
<dbReference type="GO" id="GO:0030048">
    <property type="term" value="P:actin filament-based movement"/>
    <property type="evidence" value="ECO:0007669"/>
    <property type="project" value="UniProtKB-ARBA"/>
</dbReference>
<dbReference type="InterPro" id="IPR001609">
    <property type="entry name" value="Myosin_head_motor_dom-like"/>
</dbReference>
<dbReference type="FunFam" id="1.20.5.190:FF:000001">
    <property type="entry name" value="unconventional myosin-Va"/>
    <property type="match status" value="2"/>
</dbReference>
<dbReference type="SMART" id="SM00242">
    <property type="entry name" value="MYSc"/>
    <property type="match status" value="1"/>
</dbReference>
<dbReference type="GO" id="GO:0051015">
    <property type="term" value="F:actin filament binding"/>
    <property type="evidence" value="ECO:0007669"/>
    <property type="project" value="InterPro"/>
</dbReference>
<evidence type="ECO:0000256" key="8">
    <source>
        <dbReference type="ARBA" id="ARBA00023175"/>
    </source>
</evidence>
<comment type="similarity">
    <text evidence="1">Belongs to the TRAFAC class myosin-kinesin ATPase superfamily. Myosin family. Plant myosin class XI subfamily.</text>
</comment>
<evidence type="ECO:0000256" key="1">
    <source>
        <dbReference type="ARBA" id="ARBA00008049"/>
    </source>
</evidence>
<evidence type="ECO:0000259" key="14">
    <source>
        <dbReference type="PROSITE" id="PS51456"/>
    </source>
</evidence>
<evidence type="ECO:0000256" key="5">
    <source>
        <dbReference type="ARBA" id="ARBA00022860"/>
    </source>
</evidence>
<dbReference type="GO" id="GO:0005516">
    <property type="term" value="F:calmodulin binding"/>
    <property type="evidence" value="ECO:0007669"/>
    <property type="project" value="UniProtKB-KW"/>
</dbReference>
<name>A0AAV8SA76_9ROSI</name>
<dbReference type="Pfam" id="PF02736">
    <property type="entry name" value="Myosin_N"/>
    <property type="match status" value="1"/>
</dbReference>
<keyword evidence="4 10" id="KW-0067">ATP-binding</keyword>
<dbReference type="CDD" id="cd01384">
    <property type="entry name" value="MYSc_Myo11"/>
    <property type="match status" value="1"/>
</dbReference>
<feature type="domain" description="Myosin N-terminal SH3-like" evidence="15">
    <location>
        <begin position="8"/>
        <end position="57"/>
    </location>
</feature>
<reference evidence="16 17" key="1">
    <citation type="submission" date="2021-09" db="EMBL/GenBank/DDBJ databases">
        <title>Genomic insights and catalytic innovation underlie evolution of tropane alkaloids biosynthesis.</title>
        <authorList>
            <person name="Wang Y.-J."/>
            <person name="Tian T."/>
            <person name="Huang J.-P."/>
            <person name="Huang S.-X."/>
        </authorList>
    </citation>
    <scope>NUCLEOTIDE SEQUENCE [LARGE SCALE GENOMIC DNA]</scope>
    <source>
        <strain evidence="16">KIB-2018</strain>
        <tissue evidence="16">Leaf</tissue>
    </source>
</reference>
<dbReference type="EMBL" id="JAIWQS010000012">
    <property type="protein sequence ID" value="KAJ8749121.1"/>
    <property type="molecule type" value="Genomic_DNA"/>
</dbReference>
<sequence>MAAPVSLAIGSLVWVEDSDTAWVDGEVAEIKGDEVKVLCTSGKTVVMKSSDVYPRDAEAPPCGVDDMTKLSYLHEPGVLQNLRSRYDMNEIYTYTGNILIAVNPFRKLPHLYDSHMMAQYKGAAFGELSPHPFAVADASYRLMMNEGISQSILVSGESGAGKTESTKLLMRYLAFMGGRAAAEGRTVEQQVLESNPVLEAFGNAKTVRNNNSSRFGKFVEIQFDQKGRISGAAIRTYLLERSRVCQISDPERNYHCFYMLCAAPAEDVQKYKLGNPRTFHYLNQSNCYELDGVDESKEYTATRRAMEIVGITSDEQDAIFRVVAAILHLGNIEFAKGKEMDSSEPKDEKSWFHLRTAAELFMCDVKALEDSLCKRVIVTRDETITKWLDPESAALSRDALAKIVYSRLFDWIVDKINSSIGQDCDSKFLIGVLDIYGFESFKTNSFEQFCINLTNEKLQQHFNQHVFKMEQEEYTKEEIDWSYIEFVDNQDILDLIEKKPGGIIALLDEACMFPRSTHETFAQKLYQTFKNHKRFSKPKLARSDFTICHYAGDVTYQTELFLDKNKDYVVAEHQALLSASKCSFVSALFPILAEESSKQSKFSSIGSRFKQQLQALLETLSSTEPHYIRCVKPNNLLKPSIFENKNILQQLRCGGVMEAIRISCAGYPTRKPFDEFLDRFGMLAPEVLDGSYDEITACKRLLEKVGLEGFQIGKTKVFLRAGQMAELDARRSEVLGRSACIIQRKVRSYLARRSFTLLRRSAIQVQAGCRGQLARNAYENMRREAASLKIQRDVRMYLARKSYQEVYSSAVTIQTSMRGMAARNELRFKRQTRAAIVIQSHCRKYLSHLHFMKLKKAAITTQCAWRGRVARKELRTLKMAARETGALQAAKNKLEKQVEELTWRLQLEKRMRADIEEAKTQENAKLQSALQEIQLQFKETKETLVKEREAAKVAAEKVPIIQEVPVVDDAVLKKLNTENEELKALVCSLEKKIDETEKKLEETSKISQERLDQAMDAEKKIVELKTTMHRLEEKYSDMEAEYKVLQKQSLLHTPAKNAADRPPIPVAPVLSSFENGHHMNDENRTNESQNATPVKEFGTESDSKLRRSHIERQHENIDALINCVTNNIGFSQGKPVAAFTIYKCLLHWKSFEAERTSVFDRLIQMIGSAIENEDNNDHMAYWLSNTSTLLFLLQRSLKAAGGTGATPHKKPSSATSLFGRMTMGFRSSSSSNNLAATAAPVVVRQVEAKYPALLFKQQLAAYVEKIYGIIRDNLKKELASLLSLCIQAPRTSKGSALRSGRSFGKDSSSSHWQSIIDCLNSLLSTLKQNFVPPVLIQKIFTQTFSYINVQLFNSLLLRRECCTFSNGEYVKSGLAELELWCCQAKEEYAGSSWDELKHIRQAVGFLVIHQKYRISYDEITNDLCPILSVQQLYRICTLYWDDNYNTRSVSPNVISSMRVLMTEDSNNAISSSFLLDDNSSIPFSVDDLSNSMQERDFVDVQPAEELIENPAFHFLQD</sequence>
<dbReference type="PROSITE" id="PS51456">
    <property type="entry name" value="MYOSIN_MOTOR"/>
    <property type="match status" value="1"/>
</dbReference>
<accession>A0AAV8SA76</accession>
<evidence type="ECO:0000256" key="9">
    <source>
        <dbReference type="ARBA" id="ARBA00023203"/>
    </source>
</evidence>
<dbReference type="PANTHER" id="PTHR13140">
    <property type="entry name" value="MYOSIN"/>
    <property type="match status" value="1"/>
</dbReference>
<dbReference type="GO" id="GO:0005524">
    <property type="term" value="F:ATP binding"/>
    <property type="evidence" value="ECO:0007669"/>
    <property type="project" value="UniProtKB-UniRule"/>
</dbReference>
<dbReference type="Gene3D" id="1.20.5.190">
    <property type="match status" value="3"/>
</dbReference>
<dbReference type="Gene3D" id="2.30.30.360">
    <property type="entry name" value="Myosin S1 fragment, N-terminal"/>
    <property type="match status" value="1"/>
</dbReference>
<dbReference type="InterPro" id="IPR027417">
    <property type="entry name" value="P-loop_NTPase"/>
</dbReference>
<evidence type="ECO:0000256" key="12">
    <source>
        <dbReference type="SAM" id="MobiDB-lite"/>
    </source>
</evidence>
<dbReference type="InterPro" id="IPR037975">
    <property type="entry name" value="MyosinXI_CBD"/>
</dbReference>
<dbReference type="PROSITE" id="PS50096">
    <property type="entry name" value="IQ"/>
    <property type="match status" value="6"/>
</dbReference>
<evidence type="ECO:0000256" key="7">
    <source>
        <dbReference type="ARBA" id="ARBA00023123"/>
    </source>
</evidence>
<dbReference type="Gene3D" id="3.40.850.10">
    <property type="entry name" value="Kinesin motor domain"/>
    <property type="match status" value="1"/>
</dbReference>
<evidence type="ECO:0000256" key="11">
    <source>
        <dbReference type="SAM" id="Coils"/>
    </source>
</evidence>
<feature type="binding site" evidence="10">
    <location>
        <begin position="156"/>
        <end position="163"/>
    </location>
    <ligand>
        <name>ATP</name>
        <dbReference type="ChEBI" id="CHEBI:30616"/>
    </ligand>
</feature>
<evidence type="ECO:0000256" key="2">
    <source>
        <dbReference type="ARBA" id="ARBA00022737"/>
    </source>
</evidence>
<evidence type="ECO:0000256" key="10">
    <source>
        <dbReference type="PROSITE-ProRule" id="PRU00782"/>
    </source>
</evidence>
<dbReference type="FunFam" id="1.20.5.190:FF:000018">
    <property type="entry name" value="Myosin XI D"/>
    <property type="match status" value="1"/>
</dbReference>
<dbReference type="Gene3D" id="1.20.58.530">
    <property type="match status" value="1"/>
</dbReference>
<dbReference type="InterPro" id="IPR004009">
    <property type="entry name" value="SH3_Myosin"/>
</dbReference>
<dbReference type="Proteomes" id="UP001159364">
    <property type="component" value="Linkage Group LG12"/>
</dbReference>
<dbReference type="Pfam" id="PF00612">
    <property type="entry name" value="IQ"/>
    <property type="match status" value="5"/>
</dbReference>
<dbReference type="FunFam" id="1.20.120.720:FF:000011">
    <property type="entry name" value="Myosin 2"/>
    <property type="match status" value="1"/>
</dbReference>
<keyword evidence="5" id="KW-0112">Calmodulin-binding</keyword>
<gene>
    <name evidence="16" type="ORF">K2173_013728</name>
</gene>
<evidence type="ECO:0000313" key="16">
    <source>
        <dbReference type="EMBL" id="KAJ8749121.1"/>
    </source>
</evidence>
<dbReference type="PROSITE" id="PS51126">
    <property type="entry name" value="DILUTE"/>
    <property type="match status" value="1"/>
</dbReference>
<keyword evidence="17" id="KW-1185">Reference proteome</keyword>
<dbReference type="InterPro" id="IPR008989">
    <property type="entry name" value="Myosin_S1_N"/>
</dbReference>
<dbReference type="SMART" id="SM00015">
    <property type="entry name" value="IQ"/>
    <property type="match status" value="6"/>
</dbReference>
<dbReference type="InterPro" id="IPR036018">
    <property type="entry name" value="MYSc_Myo11"/>
</dbReference>
<evidence type="ECO:0000256" key="6">
    <source>
        <dbReference type="ARBA" id="ARBA00023054"/>
    </source>
</evidence>
<evidence type="ECO:0000259" key="15">
    <source>
        <dbReference type="PROSITE" id="PS51844"/>
    </source>
</evidence>
<dbReference type="FunFam" id="1.10.10.820:FF:000001">
    <property type="entry name" value="Myosin heavy chain"/>
    <property type="match status" value="1"/>
</dbReference>
<dbReference type="GO" id="GO:0016020">
    <property type="term" value="C:membrane"/>
    <property type="evidence" value="ECO:0007669"/>
    <property type="project" value="TreeGrafter"/>
</dbReference>
<dbReference type="PANTHER" id="PTHR13140:SF836">
    <property type="entry name" value="MYOSIN-6"/>
    <property type="match status" value="1"/>
</dbReference>
<dbReference type="GO" id="GO:0016459">
    <property type="term" value="C:myosin complex"/>
    <property type="evidence" value="ECO:0007669"/>
    <property type="project" value="UniProtKB-KW"/>
</dbReference>
<proteinExistence type="inferred from homology"/>
<feature type="compositionally biased region" description="Basic and acidic residues" evidence="12">
    <location>
        <begin position="1075"/>
        <end position="1085"/>
    </location>
</feature>
<keyword evidence="8 10" id="KW-0505">Motor protein</keyword>
<dbReference type="SMART" id="SM01132">
    <property type="entry name" value="DIL"/>
    <property type="match status" value="1"/>
</dbReference>
<dbReference type="SUPFAM" id="SSF52540">
    <property type="entry name" value="P-loop containing nucleoside triphosphate hydrolases"/>
    <property type="match status" value="2"/>
</dbReference>
<evidence type="ECO:0000259" key="13">
    <source>
        <dbReference type="PROSITE" id="PS51126"/>
    </source>
</evidence>
<dbReference type="CDD" id="cd15475">
    <property type="entry name" value="MyosinXI_CBD"/>
    <property type="match status" value="1"/>
</dbReference>
<feature type="region of interest" description="Disordered" evidence="12">
    <location>
        <begin position="1075"/>
        <end position="1105"/>
    </location>
</feature>
<evidence type="ECO:0000256" key="3">
    <source>
        <dbReference type="ARBA" id="ARBA00022741"/>
    </source>
</evidence>
<feature type="domain" description="Myosin motor" evidence="14">
    <location>
        <begin position="62"/>
        <end position="732"/>
    </location>
</feature>
<evidence type="ECO:0000313" key="17">
    <source>
        <dbReference type="Proteomes" id="UP001159364"/>
    </source>
</evidence>
<dbReference type="GO" id="GO:0005737">
    <property type="term" value="C:cytoplasm"/>
    <property type="evidence" value="ECO:0007669"/>
    <property type="project" value="TreeGrafter"/>
</dbReference>
<comment type="caution">
    <text evidence="16">The sequence shown here is derived from an EMBL/GenBank/DDBJ whole genome shotgun (WGS) entry which is preliminary data.</text>
</comment>
<feature type="domain" description="Dilute" evidence="13">
    <location>
        <begin position="1160"/>
        <end position="1463"/>
    </location>
</feature>
<evidence type="ECO:0008006" key="18">
    <source>
        <dbReference type="Google" id="ProtNLM"/>
    </source>
</evidence>
<keyword evidence="3 10" id="KW-0547">Nucleotide-binding</keyword>
<dbReference type="Gene3D" id="6.20.240.20">
    <property type="match status" value="1"/>
</dbReference>
<dbReference type="GO" id="GO:0000146">
    <property type="term" value="F:microfilament motor activity"/>
    <property type="evidence" value="ECO:0007669"/>
    <property type="project" value="TreeGrafter"/>
</dbReference>
<feature type="coiled-coil region" evidence="11">
    <location>
        <begin position="877"/>
        <end position="950"/>
    </location>
</feature>
<feature type="coiled-coil region" evidence="11">
    <location>
        <begin position="1014"/>
        <end position="1048"/>
    </location>
</feature>
<keyword evidence="2" id="KW-0677">Repeat</keyword>
<keyword evidence="9 10" id="KW-0009">Actin-binding</keyword>
<protein>
    <recommendedName>
        <fullName evidence="18">Myosin-6-like</fullName>
    </recommendedName>
</protein>
<dbReference type="PRINTS" id="PR00193">
    <property type="entry name" value="MYOSINHEAVY"/>
</dbReference>
<dbReference type="Gene3D" id="1.20.120.720">
    <property type="entry name" value="Myosin VI head, motor domain, U50 subdomain"/>
    <property type="match status" value="1"/>
</dbReference>
<dbReference type="InterPro" id="IPR000048">
    <property type="entry name" value="IQ_motif_EF-hand-BS"/>
</dbReference>
<dbReference type="InterPro" id="IPR036961">
    <property type="entry name" value="Kinesin_motor_dom_sf"/>
</dbReference>
<dbReference type="GO" id="GO:0007015">
    <property type="term" value="P:actin filament organization"/>
    <property type="evidence" value="ECO:0007669"/>
    <property type="project" value="InterPro"/>
</dbReference>
<evidence type="ECO:0000256" key="4">
    <source>
        <dbReference type="ARBA" id="ARBA00022840"/>
    </source>
</evidence>
<dbReference type="Pfam" id="PF00063">
    <property type="entry name" value="Myosin_head"/>
    <property type="match status" value="1"/>
</dbReference>